<keyword evidence="4 6" id="KW-0472">Membrane</keyword>
<evidence type="ECO:0000256" key="5">
    <source>
        <dbReference type="SAM" id="MobiDB-lite"/>
    </source>
</evidence>
<evidence type="ECO:0000256" key="6">
    <source>
        <dbReference type="SAM" id="Phobius"/>
    </source>
</evidence>
<evidence type="ECO:0000256" key="2">
    <source>
        <dbReference type="ARBA" id="ARBA00022692"/>
    </source>
</evidence>
<feature type="transmembrane region" description="Helical" evidence="6">
    <location>
        <begin position="423"/>
        <end position="440"/>
    </location>
</feature>
<dbReference type="GO" id="GO:0016020">
    <property type="term" value="C:membrane"/>
    <property type="evidence" value="ECO:0007669"/>
    <property type="project" value="UniProtKB-SubCell"/>
</dbReference>
<reference evidence="8 9" key="1">
    <citation type="journal article" date="2016" name="Genome Announc.">
        <title>Draft Genome Sequences of Five Rapidly Growing Mycobacterium Species, M. thermoresistibile, M. fortuitum subsp. acetamidolyticum, M. canariasense, M. brisbanense, and M. novocastrense.</title>
        <authorList>
            <person name="Katahira K."/>
            <person name="Ogura Y."/>
            <person name="Gotoh Y."/>
            <person name="Hayashi T."/>
        </authorList>
    </citation>
    <scope>NUCLEOTIDE SEQUENCE [LARGE SCALE GENOMIC DNA]</scope>
    <source>
        <strain evidence="8 9">JCM6362</strain>
    </source>
</reference>
<feature type="transmembrane region" description="Helical" evidence="6">
    <location>
        <begin position="133"/>
        <end position="153"/>
    </location>
</feature>
<evidence type="ECO:0000259" key="7">
    <source>
        <dbReference type="Pfam" id="PF13515"/>
    </source>
</evidence>
<dbReference type="Pfam" id="PF13515">
    <property type="entry name" value="FUSC_2"/>
    <property type="match status" value="1"/>
</dbReference>
<dbReference type="STRING" id="1797.RMCT_0324"/>
<protein>
    <recommendedName>
        <fullName evidence="7">Integral membrane bound transporter domain-containing protein</fullName>
    </recommendedName>
</protein>
<feature type="region of interest" description="Disordered" evidence="5">
    <location>
        <begin position="192"/>
        <end position="216"/>
    </location>
</feature>
<name>A0A100XB75_MYCTH</name>
<sequence>MIGLPRLASPYLGAVARSMIAMLATAALAWYLVSPTAAMWVAGAAAVAGATALQDSPFDRVSAVLTVAVGSGLAVLVGALTGGHPAWFVAAVAVWCFAAGMCWAVDGDAGLTAAAVALLVVVAPPVGPALIEAAAAAVLAIVAGGVQAALLVIRPPRPWRARREATAAALASLGADAQRLASGSDVHVDEAPLRNLRQTYDRTSSRRPSPAQRDSYRLPERIGATLYALGAADDLPDGPIARTLAAAADALTAAAGSGRHVQQRAREALHRSQAAADDVDGDRSATAQRLAAQVSDAVALRFGRLHRRTPGDVLAAVQAQLTWPSPVLRHALRLAVGTAGAIALARYGDLDQGHWMALTVLLVLRPETAHTYTRCGGRILGLATGVAVATVPIVLWRPDGLVAATVAALLVAATYLALRYGFIAVNVALGAALMFVLAIGDTGLPATFTGPVFAVVLGGAVAIMAHVALPDDGLVRLRQRAGELLKTEIDYAALVVKAFVHGVDRPNEVLAAVWQRAFRARAAFEAASGMTRVDSRELRRWLRTFRAAVNAVTGACVALETNLPDQPSAKLDREFVAAVDEYIDALRGSPPNPAAAWTVDTAALTAADQKVREVAGRLPRDDRAARVLVAELGTITRSLLAVAATREPTSAG</sequence>
<evidence type="ECO:0000256" key="1">
    <source>
        <dbReference type="ARBA" id="ARBA00004141"/>
    </source>
</evidence>
<evidence type="ECO:0000256" key="4">
    <source>
        <dbReference type="ARBA" id="ARBA00023136"/>
    </source>
</evidence>
<comment type="caution">
    <text evidence="8">The sequence shown here is derived from an EMBL/GenBank/DDBJ whole genome shotgun (WGS) entry which is preliminary data.</text>
</comment>
<organism evidence="8 9">
    <name type="scientific">Mycolicibacterium thermoresistibile</name>
    <name type="common">Mycobacterium thermoresistibile</name>
    <dbReference type="NCBI Taxonomy" id="1797"/>
    <lineage>
        <taxon>Bacteria</taxon>
        <taxon>Bacillati</taxon>
        <taxon>Actinomycetota</taxon>
        <taxon>Actinomycetes</taxon>
        <taxon>Mycobacteriales</taxon>
        <taxon>Mycobacteriaceae</taxon>
        <taxon>Mycolicibacterium</taxon>
    </lineage>
</organism>
<dbReference type="AlphaFoldDB" id="A0A100XB75"/>
<dbReference type="InterPro" id="IPR049453">
    <property type="entry name" value="Memb_transporter_dom"/>
</dbReference>
<dbReference type="OMA" id="SVMVMRP"/>
<feature type="transmembrane region" description="Helical" evidence="6">
    <location>
        <begin position="12"/>
        <end position="31"/>
    </location>
</feature>
<evidence type="ECO:0000256" key="3">
    <source>
        <dbReference type="ARBA" id="ARBA00022989"/>
    </source>
</evidence>
<feature type="transmembrane region" description="Helical" evidence="6">
    <location>
        <begin position="61"/>
        <end position="80"/>
    </location>
</feature>
<feature type="transmembrane region" description="Helical" evidence="6">
    <location>
        <begin position="86"/>
        <end position="104"/>
    </location>
</feature>
<gene>
    <name evidence="8" type="ORF">RMCT_0324</name>
</gene>
<keyword evidence="3 6" id="KW-1133">Transmembrane helix</keyword>
<evidence type="ECO:0000313" key="8">
    <source>
        <dbReference type="EMBL" id="GAT13353.1"/>
    </source>
</evidence>
<feature type="transmembrane region" description="Helical" evidence="6">
    <location>
        <begin position="401"/>
        <end position="418"/>
    </location>
</feature>
<dbReference type="Proteomes" id="UP000069654">
    <property type="component" value="Unassembled WGS sequence"/>
</dbReference>
<proteinExistence type="predicted"/>
<reference evidence="9" key="2">
    <citation type="submission" date="2016-02" db="EMBL/GenBank/DDBJ databases">
        <title>Draft genome sequence of five rapidly growing Mycobacterium species.</title>
        <authorList>
            <person name="Katahira K."/>
            <person name="Gotou Y."/>
            <person name="Iida K."/>
            <person name="Ogura Y."/>
            <person name="Hayashi T."/>
        </authorList>
    </citation>
    <scope>NUCLEOTIDE SEQUENCE [LARGE SCALE GENOMIC DNA]</scope>
    <source>
        <strain evidence="9">JCM6362</strain>
    </source>
</reference>
<keyword evidence="2 6" id="KW-0812">Transmembrane</keyword>
<evidence type="ECO:0000313" key="9">
    <source>
        <dbReference type="Proteomes" id="UP000069654"/>
    </source>
</evidence>
<feature type="domain" description="Integral membrane bound transporter" evidence="7">
    <location>
        <begin position="341"/>
        <end position="464"/>
    </location>
</feature>
<accession>A0A100XB75</accession>
<feature type="transmembrane region" description="Helical" evidence="6">
    <location>
        <begin position="452"/>
        <end position="469"/>
    </location>
</feature>
<comment type="subcellular location">
    <subcellularLocation>
        <location evidence="1">Membrane</location>
        <topology evidence="1">Multi-pass membrane protein</topology>
    </subcellularLocation>
</comment>
<dbReference type="EMBL" id="BCTB01000002">
    <property type="protein sequence ID" value="GAT13353.1"/>
    <property type="molecule type" value="Genomic_DNA"/>
</dbReference>
<feature type="transmembrane region" description="Helical" evidence="6">
    <location>
        <begin position="375"/>
        <end position="395"/>
    </location>
</feature>
<feature type="transmembrane region" description="Helical" evidence="6">
    <location>
        <begin position="111"/>
        <end position="127"/>
    </location>
</feature>